<dbReference type="EMBL" id="PTJC01000006">
    <property type="protein sequence ID" value="PPK85735.1"/>
    <property type="molecule type" value="Genomic_DNA"/>
</dbReference>
<protein>
    <submittedName>
        <fullName evidence="2">Uncharacterized protein DUF5103</fullName>
    </submittedName>
</protein>
<sequence length="452" mass="51789">MIRWPVSGFASFLRSGALFLVLLSGQWLGAQDTELRYFDYTYVENLHTVKLRVDGFPNSYPIIELNGGARLRLSFDDLREDVTRYSYSFIHCNQDWRPSNLGQMEYNSGFGNDYIQDYDFSLRTLMPFTHYELVFPNADMRLEKSGNYLLVVYDTQDGNRPVITRRFMVSENVAGINGQVTRPAVVDKIHTHQEVRLTANTKQLQPRAPLQELSATVIQNGRWDNAVAAVEPNLLGRESVQFNYQDRIIFRGGNEFRNLDIRSVQAPRADVSSITNEGDRYGMLLAPELTRGGTVYSQYFDLNGDFVNVGGDRPALNLADEYLQENYARFGLEYTGEYVEIMPVLKTQSGLPLQDDVYLYGALTEWQKKPAYRMVWNPGISAYVGRFLIKQGFYNYYYVTDDAASDRRETVYEDTEGNHSVTENDYIALLYYRPLGGRYDRLVGSAIINSSL</sequence>
<accession>A0A2S6I3J4</accession>
<dbReference type="InterPro" id="IPR031345">
    <property type="entry name" value="T9SS_Plug_N"/>
</dbReference>
<name>A0A2S6I3J4_9BACT</name>
<dbReference type="RefSeq" id="WP_104420224.1">
    <property type="nucleotide sequence ID" value="NZ_PTJC01000006.1"/>
</dbReference>
<dbReference type="OrthoDB" id="1522602at2"/>
<dbReference type="Proteomes" id="UP000237662">
    <property type="component" value="Unassembled WGS sequence"/>
</dbReference>
<feature type="domain" description="Type 9 secretion system plug protein N-terminal" evidence="1">
    <location>
        <begin position="47"/>
        <end position="171"/>
    </location>
</feature>
<proteinExistence type="predicted"/>
<evidence type="ECO:0000313" key="2">
    <source>
        <dbReference type="EMBL" id="PPK85735.1"/>
    </source>
</evidence>
<gene>
    <name evidence="2" type="ORF">CLV84_2639</name>
</gene>
<dbReference type="Pfam" id="PF17116">
    <property type="entry name" value="T9SS_plug_1st"/>
    <property type="match status" value="1"/>
</dbReference>
<evidence type="ECO:0000313" key="3">
    <source>
        <dbReference type="Proteomes" id="UP000237662"/>
    </source>
</evidence>
<organism evidence="2 3">
    <name type="scientific">Neolewinella xylanilytica</name>
    <dbReference type="NCBI Taxonomy" id="1514080"/>
    <lineage>
        <taxon>Bacteria</taxon>
        <taxon>Pseudomonadati</taxon>
        <taxon>Bacteroidota</taxon>
        <taxon>Saprospiria</taxon>
        <taxon>Saprospirales</taxon>
        <taxon>Lewinellaceae</taxon>
        <taxon>Neolewinella</taxon>
    </lineage>
</organism>
<evidence type="ECO:0000259" key="1">
    <source>
        <dbReference type="Pfam" id="PF17116"/>
    </source>
</evidence>
<reference evidence="2 3" key="1">
    <citation type="submission" date="2018-02" db="EMBL/GenBank/DDBJ databases">
        <title>Genomic Encyclopedia of Archaeal and Bacterial Type Strains, Phase II (KMG-II): from individual species to whole genera.</title>
        <authorList>
            <person name="Goeker M."/>
        </authorList>
    </citation>
    <scope>NUCLEOTIDE SEQUENCE [LARGE SCALE GENOMIC DNA]</scope>
    <source>
        <strain evidence="2 3">DSM 29526</strain>
    </source>
</reference>
<comment type="caution">
    <text evidence="2">The sequence shown here is derived from an EMBL/GenBank/DDBJ whole genome shotgun (WGS) entry which is preliminary data.</text>
</comment>
<dbReference type="AlphaFoldDB" id="A0A2S6I3J4"/>
<keyword evidence="3" id="KW-1185">Reference proteome</keyword>